<dbReference type="EMBL" id="DUZY01000001">
    <property type="protein sequence ID" value="DAD18842.1"/>
    <property type="molecule type" value="Genomic_DNA"/>
</dbReference>
<dbReference type="Proteomes" id="UP000607653">
    <property type="component" value="Unassembled WGS sequence"/>
</dbReference>
<organism evidence="1 2">
    <name type="scientific">Nelumbo nucifera</name>
    <name type="common">Sacred lotus</name>
    <dbReference type="NCBI Taxonomy" id="4432"/>
    <lineage>
        <taxon>Eukaryota</taxon>
        <taxon>Viridiplantae</taxon>
        <taxon>Streptophyta</taxon>
        <taxon>Embryophyta</taxon>
        <taxon>Tracheophyta</taxon>
        <taxon>Spermatophyta</taxon>
        <taxon>Magnoliopsida</taxon>
        <taxon>Proteales</taxon>
        <taxon>Nelumbonaceae</taxon>
        <taxon>Nelumbo</taxon>
    </lineage>
</organism>
<evidence type="ECO:0000313" key="2">
    <source>
        <dbReference type="Proteomes" id="UP000607653"/>
    </source>
</evidence>
<sequence length="45" mass="5005">MWEPNMSEGEKTSHGQTLLPSPKFDGFAFASAIFRLGLKASLHRL</sequence>
<keyword evidence="2" id="KW-1185">Reference proteome</keyword>
<evidence type="ECO:0000313" key="1">
    <source>
        <dbReference type="EMBL" id="DAD18842.1"/>
    </source>
</evidence>
<reference evidence="1 2" key="1">
    <citation type="journal article" date="2020" name="Mol. Biol. Evol.">
        <title>Distinct Expression and Methylation Patterns for Genes with Different Fates following a Single Whole-Genome Duplication in Flowering Plants.</title>
        <authorList>
            <person name="Shi T."/>
            <person name="Rahmani R.S."/>
            <person name="Gugger P.F."/>
            <person name="Wang M."/>
            <person name="Li H."/>
            <person name="Zhang Y."/>
            <person name="Li Z."/>
            <person name="Wang Q."/>
            <person name="Van de Peer Y."/>
            <person name="Marchal K."/>
            <person name="Chen J."/>
        </authorList>
    </citation>
    <scope>NUCLEOTIDE SEQUENCE [LARGE SCALE GENOMIC DNA]</scope>
    <source>
        <tissue evidence="1">Leaf</tissue>
    </source>
</reference>
<comment type="caution">
    <text evidence="1">The sequence shown here is derived from an EMBL/GenBank/DDBJ whole genome shotgun (WGS) entry which is preliminary data.</text>
</comment>
<gene>
    <name evidence="1" type="ORF">HUJ06_020305</name>
</gene>
<protein>
    <submittedName>
        <fullName evidence="1">Uncharacterized protein</fullName>
    </submittedName>
</protein>
<dbReference type="AlphaFoldDB" id="A0A822XG11"/>
<proteinExistence type="predicted"/>
<accession>A0A822XG11</accession>
<name>A0A822XG11_NELNU</name>